<dbReference type="GO" id="GO:0030686">
    <property type="term" value="C:90S preribosome"/>
    <property type="evidence" value="ECO:0007669"/>
    <property type="project" value="TreeGrafter"/>
</dbReference>
<feature type="non-terminal residue" evidence="2">
    <location>
        <position position="1"/>
    </location>
</feature>
<evidence type="ECO:0000313" key="3">
    <source>
        <dbReference type="Proteomes" id="UP000529852"/>
    </source>
</evidence>
<feature type="compositionally biased region" description="Polar residues" evidence="1">
    <location>
        <begin position="81"/>
        <end position="90"/>
    </location>
</feature>
<proteinExistence type="predicted"/>
<evidence type="ECO:0000313" key="2">
    <source>
        <dbReference type="EMBL" id="NWR95411.1"/>
    </source>
</evidence>
<dbReference type="GO" id="GO:0000447">
    <property type="term" value="P:endonucleolytic cleavage in ITS1 to separate SSU-rRNA from 5.8S rRNA and LSU-rRNA from tricistronic rRNA transcript (SSU-rRNA, 5.8S rRNA, LSU-rRNA)"/>
    <property type="evidence" value="ECO:0007669"/>
    <property type="project" value="TreeGrafter"/>
</dbReference>
<name>A0A7K5BH94_9FURN</name>
<dbReference type="Proteomes" id="UP000529852">
    <property type="component" value="Unassembled WGS sequence"/>
</dbReference>
<feature type="compositionally biased region" description="Basic and acidic residues" evidence="1">
    <location>
        <begin position="23"/>
        <end position="34"/>
    </location>
</feature>
<gene>
    <name evidence="2" type="primary">Kri1</name>
    <name evidence="2" type="ORF">FURFIG_R15600</name>
</gene>
<sequence>MAAPELRVNEKFAERYRRYRRREELQRLRDRYGDSGDSDGDSDSDSSESSGDNVALDPRQEREFYRTLALLKTRDPRIYQKDTTFYTQPGNLGGSPNPWGCPGSRGAQPPSLPCPESSGSEEEEEEEGEERPAKPMYLKDYERKVVLEKEG</sequence>
<evidence type="ECO:0000256" key="1">
    <source>
        <dbReference type="SAM" id="MobiDB-lite"/>
    </source>
</evidence>
<dbReference type="GO" id="GO:0005730">
    <property type="term" value="C:nucleolus"/>
    <property type="evidence" value="ECO:0007669"/>
    <property type="project" value="TreeGrafter"/>
</dbReference>
<feature type="compositionally biased region" description="Acidic residues" evidence="1">
    <location>
        <begin position="36"/>
        <end position="46"/>
    </location>
</feature>
<feature type="region of interest" description="Disordered" evidence="1">
    <location>
        <begin position="23"/>
        <end position="61"/>
    </location>
</feature>
<keyword evidence="3" id="KW-1185">Reference proteome</keyword>
<comment type="caution">
    <text evidence="2">The sequence shown here is derived from an EMBL/GenBank/DDBJ whole genome shotgun (WGS) entry which is preliminary data.</text>
</comment>
<feature type="non-terminal residue" evidence="2">
    <location>
        <position position="151"/>
    </location>
</feature>
<feature type="region of interest" description="Disordered" evidence="1">
    <location>
        <begin position="76"/>
        <end position="139"/>
    </location>
</feature>
<dbReference type="PANTHER" id="PTHR14490">
    <property type="entry name" value="ZINC FINGER, ZZ TYPE"/>
    <property type="match status" value="1"/>
</dbReference>
<feature type="compositionally biased region" description="Basic and acidic residues" evidence="1">
    <location>
        <begin position="130"/>
        <end position="139"/>
    </location>
</feature>
<feature type="compositionally biased region" description="Acidic residues" evidence="1">
    <location>
        <begin position="119"/>
        <end position="129"/>
    </location>
</feature>
<reference evidence="2 3" key="1">
    <citation type="submission" date="2019-09" db="EMBL/GenBank/DDBJ databases">
        <title>Bird 10,000 Genomes (B10K) Project - Family phase.</title>
        <authorList>
            <person name="Zhang G."/>
        </authorList>
    </citation>
    <scope>NUCLEOTIDE SEQUENCE [LARGE SCALE GENOMIC DNA]</scope>
    <source>
        <strain evidence="2">B10K-DU-003-06</strain>
    </source>
</reference>
<protein>
    <submittedName>
        <fullName evidence="2">KRI1 protein</fullName>
    </submittedName>
</protein>
<organism evidence="2 3">
    <name type="scientific">Furnarius figulus</name>
    <dbReference type="NCBI Taxonomy" id="463165"/>
    <lineage>
        <taxon>Eukaryota</taxon>
        <taxon>Metazoa</taxon>
        <taxon>Chordata</taxon>
        <taxon>Craniata</taxon>
        <taxon>Vertebrata</taxon>
        <taxon>Euteleostomi</taxon>
        <taxon>Archelosauria</taxon>
        <taxon>Archosauria</taxon>
        <taxon>Dinosauria</taxon>
        <taxon>Saurischia</taxon>
        <taxon>Theropoda</taxon>
        <taxon>Coelurosauria</taxon>
        <taxon>Aves</taxon>
        <taxon>Neognathae</taxon>
        <taxon>Neoaves</taxon>
        <taxon>Telluraves</taxon>
        <taxon>Australaves</taxon>
        <taxon>Passeriformes</taxon>
        <taxon>Furnariidae</taxon>
        <taxon>Furnarius</taxon>
    </lineage>
</organism>
<dbReference type="InterPro" id="IPR018034">
    <property type="entry name" value="Kri1"/>
</dbReference>
<accession>A0A7K5BH94</accession>
<dbReference type="AlphaFoldDB" id="A0A7K5BH94"/>
<dbReference type="PANTHER" id="PTHR14490:SF5">
    <property type="entry name" value="PROTEIN KRI1 HOMOLOG"/>
    <property type="match status" value="1"/>
</dbReference>
<dbReference type="EMBL" id="VYZD01002810">
    <property type="protein sequence ID" value="NWR95411.1"/>
    <property type="molecule type" value="Genomic_DNA"/>
</dbReference>